<dbReference type="Gene3D" id="3.40.190.10">
    <property type="entry name" value="Periplasmic binding protein-like II"/>
    <property type="match status" value="2"/>
</dbReference>
<keyword evidence="6" id="KW-0472">Membrane</keyword>
<dbReference type="PROSITE" id="PS50885">
    <property type="entry name" value="HAMP"/>
    <property type="match status" value="1"/>
</dbReference>
<evidence type="ECO:0000256" key="6">
    <source>
        <dbReference type="SAM" id="Phobius"/>
    </source>
</evidence>
<organism evidence="9 10">
    <name type="scientific">Natronocalculus amylovorans</name>
    <dbReference type="NCBI Taxonomy" id="2917812"/>
    <lineage>
        <taxon>Archaea</taxon>
        <taxon>Methanobacteriati</taxon>
        <taxon>Methanobacteriota</taxon>
        <taxon>Stenosarchaea group</taxon>
        <taxon>Halobacteria</taxon>
        <taxon>Halobacteriales</taxon>
        <taxon>Haloferacaceae</taxon>
        <taxon>Natronocalculus</taxon>
    </lineage>
</organism>
<keyword evidence="1 3" id="KW-0807">Transducer</keyword>
<keyword evidence="6" id="KW-0812">Transmembrane</keyword>
<feature type="domain" description="Methyl-accepting transducer" evidence="7">
    <location>
        <begin position="199"/>
        <end position="435"/>
    </location>
</feature>
<feature type="domain" description="HAMP" evidence="8">
    <location>
        <begin position="127"/>
        <end position="180"/>
    </location>
</feature>
<name>A0AAE3FXE4_9EURY</name>
<dbReference type="PRINTS" id="PR00260">
    <property type="entry name" value="CHEMTRNSDUCR"/>
</dbReference>
<comment type="caution">
    <text evidence="9">The sequence shown here is derived from an EMBL/GenBank/DDBJ whole genome shotgun (WGS) entry which is preliminary data.</text>
</comment>
<dbReference type="PANTHER" id="PTHR32089">
    <property type="entry name" value="METHYL-ACCEPTING CHEMOTAXIS PROTEIN MCPB"/>
    <property type="match status" value="1"/>
</dbReference>
<dbReference type="InterPro" id="IPR004089">
    <property type="entry name" value="MCPsignal_dom"/>
</dbReference>
<dbReference type="GO" id="GO:0016020">
    <property type="term" value="C:membrane"/>
    <property type="evidence" value="ECO:0007669"/>
    <property type="project" value="InterPro"/>
</dbReference>
<evidence type="ECO:0000256" key="3">
    <source>
        <dbReference type="PROSITE-ProRule" id="PRU00284"/>
    </source>
</evidence>
<dbReference type="EMBL" id="JAKRVX010000003">
    <property type="protein sequence ID" value="MCL9817133.1"/>
    <property type="molecule type" value="Genomic_DNA"/>
</dbReference>
<evidence type="ECO:0000259" key="7">
    <source>
        <dbReference type="PROSITE" id="PS50111"/>
    </source>
</evidence>
<dbReference type="CDD" id="cd14748">
    <property type="entry name" value="PBP2_UgpB"/>
    <property type="match status" value="1"/>
</dbReference>
<dbReference type="CDD" id="cd11386">
    <property type="entry name" value="MCP_signal"/>
    <property type="match status" value="1"/>
</dbReference>
<evidence type="ECO:0000313" key="9">
    <source>
        <dbReference type="EMBL" id="MCL9817133.1"/>
    </source>
</evidence>
<dbReference type="InterPro" id="IPR003660">
    <property type="entry name" value="HAMP_dom"/>
</dbReference>
<keyword evidence="4" id="KW-0175">Coiled coil</keyword>
<feature type="coiled-coil region" evidence="4">
    <location>
        <begin position="340"/>
        <end position="367"/>
    </location>
</feature>
<dbReference type="InterPro" id="IPR004090">
    <property type="entry name" value="Chemotax_Me-accpt_rcpt"/>
</dbReference>
<evidence type="ECO:0000256" key="4">
    <source>
        <dbReference type="SAM" id="Coils"/>
    </source>
</evidence>
<protein>
    <submittedName>
        <fullName evidence="9">Extracellular solute-binding protein</fullName>
    </submittedName>
</protein>
<feature type="region of interest" description="Disordered" evidence="5">
    <location>
        <begin position="66"/>
        <end position="103"/>
    </location>
</feature>
<dbReference type="AlphaFoldDB" id="A0AAE3FXE4"/>
<sequence>MYISGTRETYIHTRGHVGRGKRYRAMIVFVGAIAVVSVGYGLIYGTDVANTASLAAGFFGGLFRTSTNDGQKENSSEVERRDVPDVDRNGQGGDRTQAADGLTVGQDIAGADASTSEGTLTEQSVDSDASDALEAVTAVMEAAAEGNLTARAEETYTTEDASDAVEALNVLLESYQETVTNVAGFGNQVNGATGRVSDRIGSIKQASHDATAAVDSIATDMTDQSEMIAELGGEIRQLSAATEEVASSAEEVATTSSAVAEKGSAGRDAAIQASTELAEISSRTDRVLESIETLDERVEAIEESASFITDVAGQTNILALNASIEAARAGDAGSGFAVVAEEVKSLAEDAEEAATEITQAVDAVKTEAAETLTEMQTTADQVEKGVETVDTAAETFKEIADEIEETNVGVQEISEATDDQASSLQEAAAMVEDVDELAAETTDRAAEVSVTMGSHATAVSEVSTSVTTLIERTTALDRRLSEFTLTEKQTTDSETNVEFWHAMGGEKGVLLESLAREFSAQAEEIDITPVSQGSYRDTFDMTLTAVENGSGPTLAQFYEIGTAQAVDSGRFTPVEALLPSGATKEYLDPIVDYYRTDGQLHSLPFNSSVPVLCYNETLFADAGLDPEHPPETFAAVRSAAESIVSNTNADSGITFANYSWFVEQWMAAADQPLVDKENGHAGTARTAYFNSEPAYKLYEWWQSLEADGLYDNPGIEARGAARDAFINGQAAMLIASASSLGSIRNSVPFSLGVSALPAAGDRTGVVVGGGSLWVSNEAPTEEQAAAGEFLSWLAEPEQQARWHRETGYLPVNKNTVNMLETDGWFETNPGYEVAIEQLLASDRTTGTQGARIGPFDTVRTIVANAYDDIQTRGVEEGLDRLNAQIEQQLSLYKQQQAE</sequence>
<feature type="compositionally biased region" description="Basic and acidic residues" evidence="5">
    <location>
        <begin position="70"/>
        <end position="88"/>
    </location>
</feature>
<reference evidence="9" key="1">
    <citation type="journal article" date="2022" name="Syst. Appl. Microbiol.">
        <title>Natronocalculus amylovorans gen. nov., sp. nov., and Natranaeroarchaeum aerophilus sp. nov., dominant culturable amylolytic natronoarchaea from hypersaline soda lakes in southwestern Siberia.</title>
        <authorList>
            <person name="Sorokin D.Y."/>
            <person name="Elcheninov A.G."/>
            <person name="Khizhniak T.V."/>
            <person name="Koenen M."/>
            <person name="Bale N.J."/>
            <person name="Damste J.S.S."/>
            <person name="Kublanov I.V."/>
        </authorList>
    </citation>
    <scope>NUCLEOTIDE SEQUENCE</scope>
    <source>
        <strain evidence="9">AArc-St2</strain>
    </source>
</reference>
<dbReference type="Pfam" id="PF13416">
    <property type="entry name" value="SBP_bac_8"/>
    <property type="match status" value="1"/>
</dbReference>
<dbReference type="SUPFAM" id="SSF53850">
    <property type="entry name" value="Periplasmic binding protein-like II"/>
    <property type="match status" value="1"/>
</dbReference>
<dbReference type="Pfam" id="PF00015">
    <property type="entry name" value="MCPsignal"/>
    <property type="match status" value="1"/>
</dbReference>
<evidence type="ECO:0000313" key="10">
    <source>
        <dbReference type="Proteomes" id="UP001203207"/>
    </source>
</evidence>
<keyword evidence="6" id="KW-1133">Transmembrane helix</keyword>
<accession>A0AAE3FXE4</accession>
<dbReference type="GO" id="GO:0006935">
    <property type="term" value="P:chemotaxis"/>
    <property type="evidence" value="ECO:0007669"/>
    <property type="project" value="InterPro"/>
</dbReference>
<gene>
    <name evidence="9" type="ORF">AArcSt2_09275</name>
</gene>
<dbReference type="RefSeq" id="WP_250584130.1">
    <property type="nucleotide sequence ID" value="NZ_JAKRVX010000003.1"/>
</dbReference>
<dbReference type="Gene3D" id="1.10.287.950">
    <property type="entry name" value="Methyl-accepting chemotaxis protein"/>
    <property type="match status" value="1"/>
</dbReference>
<dbReference type="SMART" id="SM00283">
    <property type="entry name" value="MA"/>
    <property type="match status" value="1"/>
</dbReference>
<keyword evidence="10" id="KW-1185">Reference proteome</keyword>
<dbReference type="GO" id="GO:0007165">
    <property type="term" value="P:signal transduction"/>
    <property type="evidence" value="ECO:0007669"/>
    <property type="project" value="UniProtKB-KW"/>
</dbReference>
<feature type="transmembrane region" description="Helical" evidence="6">
    <location>
        <begin position="23"/>
        <end position="43"/>
    </location>
</feature>
<dbReference type="PROSITE" id="PS50111">
    <property type="entry name" value="CHEMOTAXIS_TRANSDUC_2"/>
    <property type="match status" value="1"/>
</dbReference>
<evidence type="ECO:0000256" key="1">
    <source>
        <dbReference type="ARBA" id="ARBA00023224"/>
    </source>
</evidence>
<dbReference type="Proteomes" id="UP001203207">
    <property type="component" value="Unassembled WGS sequence"/>
</dbReference>
<comment type="similarity">
    <text evidence="2">Belongs to the methyl-accepting chemotaxis (MCP) protein family.</text>
</comment>
<evidence type="ECO:0000256" key="2">
    <source>
        <dbReference type="ARBA" id="ARBA00029447"/>
    </source>
</evidence>
<proteinExistence type="inferred from homology"/>
<dbReference type="GO" id="GO:0004888">
    <property type="term" value="F:transmembrane signaling receptor activity"/>
    <property type="evidence" value="ECO:0007669"/>
    <property type="project" value="InterPro"/>
</dbReference>
<dbReference type="PANTHER" id="PTHR32089:SF112">
    <property type="entry name" value="LYSOZYME-LIKE PROTEIN-RELATED"/>
    <property type="match status" value="1"/>
</dbReference>
<dbReference type="InterPro" id="IPR006059">
    <property type="entry name" value="SBP"/>
</dbReference>
<evidence type="ECO:0000259" key="8">
    <source>
        <dbReference type="PROSITE" id="PS50885"/>
    </source>
</evidence>
<dbReference type="SUPFAM" id="SSF58104">
    <property type="entry name" value="Methyl-accepting chemotaxis protein (MCP) signaling domain"/>
    <property type="match status" value="1"/>
</dbReference>
<evidence type="ECO:0000256" key="5">
    <source>
        <dbReference type="SAM" id="MobiDB-lite"/>
    </source>
</evidence>
<reference evidence="9" key="2">
    <citation type="submission" date="2022-02" db="EMBL/GenBank/DDBJ databases">
        <authorList>
            <person name="Elcheninov A.G."/>
            <person name="Sorokin D.Y."/>
            <person name="Kublanov I.V."/>
        </authorList>
    </citation>
    <scope>NUCLEOTIDE SEQUENCE</scope>
    <source>
        <strain evidence="9">AArc-St2</strain>
    </source>
</reference>